<name>A0A1I2UHU0_9SPHI</name>
<reference evidence="2 3" key="1">
    <citation type="submission" date="2016-10" db="EMBL/GenBank/DDBJ databases">
        <authorList>
            <person name="de Groot N.N."/>
        </authorList>
    </citation>
    <scope>NUCLEOTIDE SEQUENCE [LARGE SCALE GENOMIC DNA]</scope>
    <source>
        <strain evidence="2 3">DSM 18684</strain>
    </source>
</reference>
<dbReference type="InterPro" id="IPR011009">
    <property type="entry name" value="Kinase-like_dom_sf"/>
</dbReference>
<organism evidence="2 3">
    <name type="scientific">Pedobacter insulae</name>
    <dbReference type="NCBI Taxonomy" id="414048"/>
    <lineage>
        <taxon>Bacteria</taxon>
        <taxon>Pseudomonadati</taxon>
        <taxon>Bacteroidota</taxon>
        <taxon>Sphingobacteriia</taxon>
        <taxon>Sphingobacteriales</taxon>
        <taxon>Sphingobacteriaceae</taxon>
        <taxon>Pedobacter</taxon>
    </lineage>
</organism>
<dbReference type="SUPFAM" id="SSF56112">
    <property type="entry name" value="Protein kinase-like (PK-like)"/>
    <property type="match status" value="1"/>
</dbReference>
<dbReference type="STRING" id="414048.SAMN04489864_102136"/>
<dbReference type="InterPro" id="IPR050249">
    <property type="entry name" value="Pseudomonas-type_ThrB"/>
</dbReference>
<dbReference type="Gene3D" id="3.90.1200.10">
    <property type="match status" value="1"/>
</dbReference>
<feature type="domain" description="Aminoglycoside phosphotransferase" evidence="1">
    <location>
        <begin position="18"/>
        <end position="251"/>
    </location>
</feature>
<evidence type="ECO:0000259" key="1">
    <source>
        <dbReference type="Pfam" id="PF01636"/>
    </source>
</evidence>
<sequence>MLEKVIHKYGLQFQDFDIQNFGSGLINKTWKLNAVIGEKSYVLQQINKSVFKSPVQISENLNKIGNYLAKNHPNYLFVSSLPSKDNDFVIKDDEEEYYKLSNYINGSIAVNTVMDKKAAYEAARKFAEFTKLLVNFDISKLNYPLPNFHNLTLRFIELENQLQVADKDRLEKALTVIHLVYKNKDIVDTYDQIVTKKMIPLRVIHHDTKINNVLFDDQYNGICVIDLDTVMPGYFISDVGDMMRTYLSPVDEEEQDLSKIEIREGVFKAIVEGYFKEMGNVLSSTEKQLFVYAGKFLIYMQAVRFLTDYLNNDRYYGAKYEEHNLTRAKNQITLLEKYNDLEHKFQSIVADYSK</sequence>
<dbReference type="PANTHER" id="PTHR21064">
    <property type="entry name" value="AMINOGLYCOSIDE PHOSPHOTRANSFERASE DOMAIN-CONTAINING PROTEIN-RELATED"/>
    <property type="match status" value="1"/>
</dbReference>
<accession>A0A1I2UHU0</accession>
<dbReference type="Pfam" id="PF01636">
    <property type="entry name" value="APH"/>
    <property type="match status" value="1"/>
</dbReference>
<keyword evidence="3" id="KW-1185">Reference proteome</keyword>
<evidence type="ECO:0000313" key="2">
    <source>
        <dbReference type="EMBL" id="SFG75919.1"/>
    </source>
</evidence>
<gene>
    <name evidence="2" type="ORF">SAMN04489864_102136</name>
</gene>
<dbReference type="RefSeq" id="WP_090992196.1">
    <property type="nucleotide sequence ID" value="NZ_FOPP01000002.1"/>
</dbReference>
<dbReference type="AlphaFoldDB" id="A0A1I2UHU0"/>
<dbReference type="EMBL" id="FOPP01000002">
    <property type="protein sequence ID" value="SFG75919.1"/>
    <property type="molecule type" value="Genomic_DNA"/>
</dbReference>
<evidence type="ECO:0000313" key="3">
    <source>
        <dbReference type="Proteomes" id="UP000199666"/>
    </source>
</evidence>
<proteinExistence type="predicted"/>
<dbReference type="OrthoDB" id="526037at2"/>
<dbReference type="InterPro" id="IPR002575">
    <property type="entry name" value="Aminoglycoside_PTrfase"/>
</dbReference>
<protein>
    <submittedName>
        <fullName evidence="2">Phosphotransferase enzyme family protein</fullName>
    </submittedName>
</protein>
<dbReference type="PANTHER" id="PTHR21064:SF5">
    <property type="entry name" value="SLR1880 PROTEIN"/>
    <property type="match status" value="1"/>
</dbReference>
<dbReference type="Proteomes" id="UP000199666">
    <property type="component" value="Unassembled WGS sequence"/>
</dbReference>
<dbReference type="GO" id="GO:0016740">
    <property type="term" value="F:transferase activity"/>
    <property type="evidence" value="ECO:0007669"/>
    <property type="project" value="UniProtKB-KW"/>
</dbReference>
<keyword evidence="2" id="KW-0808">Transferase</keyword>